<comment type="caution">
    <text evidence="4">The sequence shown here is derived from an EMBL/GenBank/DDBJ whole genome shotgun (WGS) entry which is preliminary data.</text>
</comment>
<dbReference type="PANTHER" id="PTHR46115">
    <property type="entry name" value="THIOREDOXIN-LIKE PROTEIN 1"/>
    <property type="match status" value="1"/>
</dbReference>
<evidence type="ECO:0000313" key="4">
    <source>
        <dbReference type="EMBL" id="KAK3202632.1"/>
    </source>
</evidence>
<name>A0AAN6LRC6_9PLEO</name>
<dbReference type="Proteomes" id="UP001280581">
    <property type="component" value="Unassembled WGS sequence"/>
</dbReference>
<protein>
    <recommendedName>
        <fullName evidence="3">Thioredoxin domain-containing protein</fullName>
    </recommendedName>
</protein>
<dbReference type="SUPFAM" id="SSF52833">
    <property type="entry name" value="Thioredoxin-like"/>
    <property type="match status" value="1"/>
</dbReference>
<organism evidence="4 5">
    <name type="scientific">Pseudopithomyces chartarum</name>
    <dbReference type="NCBI Taxonomy" id="1892770"/>
    <lineage>
        <taxon>Eukaryota</taxon>
        <taxon>Fungi</taxon>
        <taxon>Dikarya</taxon>
        <taxon>Ascomycota</taxon>
        <taxon>Pezizomycotina</taxon>
        <taxon>Dothideomycetes</taxon>
        <taxon>Pleosporomycetidae</taxon>
        <taxon>Pleosporales</taxon>
        <taxon>Massarineae</taxon>
        <taxon>Didymosphaeriaceae</taxon>
        <taxon>Pseudopithomyces</taxon>
    </lineage>
</organism>
<feature type="domain" description="Thioredoxin" evidence="3">
    <location>
        <begin position="1"/>
        <end position="156"/>
    </location>
</feature>
<dbReference type="Pfam" id="PF00085">
    <property type="entry name" value="Thioredoxin"/>
    <property type="match status" value="1"/>
</dbReference>
<dbReference type="InterPro" id="IPR013766">
    <property type="entry name" value="Thioredoxin_domain"/>
</dbReference>
<evidence type="ECO:0000256" key="1">
    <source>
        <dbReference type="ARBA" id="ARBA00008987"/>
    </source>
</evidence>
<evidence type="ECO:0000313" key="5">
    <source>
        <dbReference type="Proteomes" id="UP001280581"/>
    </source>
</evidence>
<dbReference type="AlphaFoldDB" id="A0AAN6LRC6"/>
<dbReference type="Gene3D" id="3.40.30.10">
    <property type="entry name" value="Glutaredoxin"/>
    <property type="match status" value="1"/>
</dbReference>
<sequence length="156" mass="17371">MSMPSFTRTLLTTSRFRTVTSIPSPVATSLYRPLFTPRFFSYTSRMSENKEGVHNLVSKADWESALDKQDTLIVLDCFATWCGPCKVIAPQVVKMSNTYPTARFYKLDVDEVPDVAQDLGIRAMPTFLLFKNKEKVGEVVGANPKALEAAIKAGLE</sequence>
<dbReference type="PROSITE" id="PS51352">
    <property type="entry name" value="THIOREDOXIN_2"/>
    <property type="match status" value="1"/>
</dbReference>
<dbReference type="PRINTS" id="PR00421">
    <property type="entry name" value="THIOREDOXIN"/>
</dbReference>
<dbReference type="FunFam" id="3.40.30.10:FF:000245">
    <property type="entry name" value="Thioredoxin"/>
    <property type="match status" value="1"/>
</dbReference>
<accession>A0AAN6LRC6</accession>
<evidence type="ECO:0000259" key="3">
    <source>
        <dbReference type="PROSITE" id="PS51352"/>
    </source>
</evidence>
<reference evidence="4 5" key="1">
    <citation type="submission" date="2021-02" db="EMBL/GenBank/DDBJ databases">
        <title>Genome assembly of Pseudopithomyces chartarum.</title>
        <authorList>
            <person name="Jauregui R."/>
            <person name="Singh J."/>
            <person name="Voisey C."/>
        </authorList>
    </citation>
    <scope>NUCLEOTIDE SEQUENCE [LARGE SCALE GENOMIC DNA]</scope>
    <source>
        <strain evidence="4 5">AGR01</strain>
    </source>
</reference>
<dbReference type="PROSITE" id="PS00194">
    <property type="entry name" value="THIOREDOXIN_1"/>
    <property type="match status" value="1"/>
</dbReference>
<dbReference type="InterPro" id="IPR017937">
    <property type="entry name" value="Thioredoxin_CS"/>
</dbReference>
<evidence type="ECO:0000256" key="2">
    <source>
        <dbReference type="ARBA" id="ARBA00023157"/>
    </source>
</evidence>
<dbReference type="InterPro" id="IPR036249">
    <property type="entry name" value="Thioredoxin-like_sf"/>
</dbReference>
<dbReference type="EMBL" id="WVTA01000013">
    <property type="protein sequence ID" value="KAK3202632.1"/>
    <property type="molecule type" value="Genomic_DNA"/>
</dbReference>
<keyword evidence="5" id="KW-1185">Reference proteome</keyword>
<gene>
    <name evidence="4" type="ORF">GRF29_154g261349</name>
</gene>
<dbReference type="CDD" id="cd02947">
    <property type="entry name" value="TRX_family"/>
    <property type="match status" value="1"/>
</dbReference>
<comment type="similarity">
    <text evidence="1">Belongs to the thioredoxin family.</text>
</comment>
<proteinExistence type="inferred from homology"/>
<keyword evidence="2" id="KW-1015">Disulfide bond</keyword>